<dbReference type="EC" id="1.16.1.9" evidence="3"/>
<dbReference type="InterPro" id="IPR013130">
    <property type="entry name" value="Fe3_Rdtase_TM_dom"/>
</dbReference>
<protein>
    <recommendedName>
        <fullName evidence="3">ferric-chelate reductase (NADPH)</fullName>
        <ecNumber evidence="3">1.16.1.9</ecNumber>
    </recommendedName>
</protein>
<dbReference type="EMBL" id="MU250530">
    <property type="protein sequence ID" value="KAG7448272.1"/>
    <property type="molecule type" value="Genomic_DNA"/>
</dbReference>
<reference evidence="16" key="1">
    <citation type="submission" date="2020-11" db="EMBL/GenBank/DDBJ databases">
        <title>Adaptations for nitrogen fixation in a non-lichenized fungal sporocarp promotes dispersal by wood-feeding termites.</title>
        <authorList>
            <consortium name="DOE Joint Genome Institute"/>
            <person name="Koch R.A."/>
            <person name="Yoon G."/>
            <person name="Arayal U."/>
            <person name="Lail K."/>
            <person name="Amirebrahimi M."/>
            <person name="Labutti K."/>
            <person name="Lipzen A."/>
            <person name="Riley R."/>
            <person name="Barry K."/>
            <person name="Henrissat B."/>
            <person name="Grigoriev I.V."/>
            <person name="Herr J.R."/>
            <person name="Aime M.C."/>
        </authorList>
    </citation>
    <scope>NUCLEOTIDE SEQUENCE</scope>
    <source>
        <strain evidence="16">MCA 3950</strain>
    </source>
</reference>
<evidence type="ECO:0000256" key="4">
    <source>
        <dbReference type="ARBA" id="ARBA00022448"/>
    </source>
</evidence>
<dbReference type="GO" id="GO:0006879">
    <property type="term" value="P:intracellular iron ion homeostasis"/>
    <property type="evidence" value="ECO:0007669"/>
    <property type="project" value="TreeGrafter"/>
</dbReference>
<keyword evidence="8 14" id="KW-1133">Transmembrane helix</keyword>
<dbReference type="Proteomes" id="UP000812287">
    <property type="component" value="Unassembled WGS sequence"/>
</dbReference>
<keyword evidence="7" id="KW-0249">Electron transport</keyword>
<dbReference type="SFLD" id="SFLDS00052">
    <property type="entry name" value="Ferric_Reductase_Domain"/>
    <property type="match status" value="1"/>
</dbReference>
<dbReference type="Pfam" id="PF08022">
    <property type="entry name" value="FAD_binding_8"/>
    <property type="match status" value="1"/>
</dbReference>
<comment type="similarity">
    <text evidence="2">Belongs to the ferric reductase (FRE) family.</text>
</comment>
<evidence type="ECO:0000256" key="6">
    <source>
        <dbReference type="ARBA" id="ARBA00022692"/>
    </source>
</evidence>
<feature type="transmembrane region" description="Helical" evidence="14">
    <location>
        <begin position="36"/>
        <end position="57"/>
    </location>
</feature>
<evidence type="ECO:0000256" key="12">
    <source>
        <dbReference type="ARBA" id="ARBA00023180"/>
    </source>
</evidence>
<evidence type="ECO:0000313" key="17">
    <source>
        <dbReference type="Proteomes" id="UP000812287"/>
    </source>
</evidence>
<evidence type="ECO:0000256" key="8">
    <source>
        <dbReference type="ARBA" id="ARBA00022989"/>
    </source>
</evidence>
<evidence type="ECO:0000256" key="1">
    <source>
        <dbReference type="ARBA" id="ARBA00004651"/>
    </source>
</evidence>
<dbReference type="GeneID" id="66112677"/>
<dbReference type="RefSeq" id="XP_043041772.1">
    <property type="nucleotide sequence ID" value="XM_043190380.1"/>
</dbReference>
<feature type="transmembrane region" description="Helical" evidence="14">
    <location>
        <begin position="69"/>
        <end position="88"/>
    </location>
</feature>
<evidence type="ECO:0000256" key="3">
    <source>
        <dbReference type="ARBA" id="ARBA00012668"/>
    </source>
</evidence>
<comment type="caution">
    <text evidence="16">The sequence shown here is derived from an EMBL/GenBank/DDBJ whole genome shotgun (WGS) entry which is preliminary data.</text>
</comment>
<dbReference type="SUPFAM" id="SSF52343">
    <property type="entry name" value="Ferredoxin reductase-like, C-terminal NADP-linked domain"/>
    <property type="match status" value="1"/>
</dbReference>
<evidence type="ECO:0000256" key="2">
    <source>
        <dbReference type="ARBA" id="ARBA00006278"/>
    </source>
</evidence>
<accession>A0A9P7VXA9</accession>
<keyword evidence="11 14" id="KW-0472">Membrane</keyword>
<evidence type="ECO:0000313" key="16">
    <source>
        <dbReference type="EMBL" id="KAG7448272.1"/>
    </source>
</evidence>
<keyword evidence="4" id="KW-0813">Transport</keyword>
<evidence type="ECO:0000256" key="10">
    <source>
        <dbReference type="ARBA" id="ARBA00023065"/>
    </source>
</evidence>
<dbReference type="Pfam" id="PF01794">
    <property type="entry name" value="Ferric_reduct"/>
    <property type="match status" value="1"/>
</dbReference>
<dbReference type="PROSITE" id="PS51384">
    <property type="entry name" value="FAD_FR"/>
    <property type="match status" value="1"/>
</dbReference>
<evidence type="ECO:0000256" key="5">
    <source>
        <dbReference type="ARBA" id="ARBA00022475"/>
    </source>
</evidence>
<dbReference type="SUPFAM" id="SSF63380">
    <property type="entry name" value="Riboflavin synthase domain-like"/>
    <property type="match status" value="1"/>
</dbReference>
<comment type="catalytic activity">
    <reaction evidence="13">
        <text>2 a Fe(II)-siderophore + NADP(+) + H(+) = 2 a Fe(III)-siderophore + NADPH</text>
        <dbReference type="Rhea" id="RHEA:28795"/>
        <dbReference type="Rhea" id="RHEA-COMP:11342"/>
        <dbReference type="Rhea" id="RHEA-COMP:11344"/>
        <dbReference type="ChEBI" id="CHEBI:15378"/>
        <dbReference type="ChEBI" id="CHEBI:29033"/>
        <dbReference type="ChEBI" id="CHEBI:29034"/>
        <dbReference type="ChEBI" id="CHEBI:57783"/>
        <dbReference type="ChEBI" id="CHEBI:58349"/>
        <dbReference type="EC" id="1.16.1.9"/>
    </reaction>
</comment>
<name>A0A9P7VXA9_9AGAR</name>
<dbReference type="OrthoDB" id="4494341at2759"/>
<dbReference type="InterPro" id="IPR017938">
    <property type="entry name" value="Riboflavin_synthase-like_b-brl"/>
</dbReference>
<evidence type="ECO:0000256" key="13">
    <source>
        <dbReference type="ARBA" id="ARBA00048483"/>
    </source>
</evidence>
<gene>
    <name evidence="16" type="ORF">BT62DRAFT_993095</name>
</gene>
<proteinExistence type="inferred from homology"/>
<dbReference type="AlphaFoldDB" id="A0A9P7VXA9"/>
<keyword evidence="12" id="KW-0325">Glycoprotein</keyword>
<dbReference type="InterPro" id="IPR039261">
    <property type="entry name" value="FNR_nucleotide-bd"/>
</dbReference>
<comment type="subcellular location">
    <subcellularLocation>
        <location evidence="1">Cell membrane</location>
        <topology evidence="1">Multi-pass membrane protein</topology>
    </subcellularLocation>
</comment>
<dbReference type="InterPro" id="IPR013112">
    <property type="entry name" value="FAD-bd_8"/>
</dbReference>
<keyword evidence="10" id="KW-0406">Ion transport</keyword>
<dbReference type="PANTHER" id="PTHR32361:SF9">
    <property type="entry name" value="FERRIC REDUCTASE TRANSMEMBRANE COMPONENT 3-RELATED"/>
    <property type="match status" value="1"/>
</dbReference>
<keyword evidence="17" id="KW-1185">Reference proteome</keyword>
<evidence type="ECO:0000256" key="14">
    <source>
        <dbReference type="SAM" id="Phobius"/>
    </source>
</evidence>
<sequence length="452" mass="51781">MSFVLMPLLMLTVGRMNLLVWMTRWSYDSWNIFHRWIGRLALIFAIVHTVLYIVYAHLVGRLWVNFSKLYWNCGFVALALYLVLSSFPSARFIRRMSYEVFLAGHVLSTVVCLVVLFYHTLWRYANEWLYITIIYWAIDRLSRAFKATSLLPLSGTLTDYGTVMRLDVCISKDVRIRPGQFAHLRFPEVRYMESHPFSIAASDHYDSVEGKFSVCKQGSRARDTESSPLIPSTERNECSTHKAVSFIIRPYDGMTRSLYERFEAKANVDRSIPIKVYMEGPYGHEHDLREYTSVLLLAGGVGISFTLPYLLNWSAVLSSQEHKPRLRAVWIVRSLMEVDSVLNLLDGIDGEVQESIEIWYTGHEGNLQSHAEACATPTLWTPWIPRVFFGRPHMEELIFQALPDVEIEMTSSSLGVLACGPGGMLDDCRFVVERMVLSATARIHYVEEASTT</sequence>
<dbReference type="PANTHER" id="PTHR32361">
    <property type="entry name" value="FERRIC/CUPRIC REDUCTASE TRANSMEMBRANE COMPONENT"/>
    <property type="match status" value="1"/>
</dbReference>
<dbReference type="Pfam" id="PF08030">
    <property type="entry name" value="NAD_binding_6"/>
    <property type="match status" value="1"/>
</dbReference>
<dbReference type="Gene3D" id="3.40.50.80">
    <property type="entry name" value="Nucleotide-binding domain of ferredoxin-NADP reductase (FNR) module"/>
    <property type="match status" value="1"/>
</dbReference>
<dbReference type="GO" id="GO:0006826">
    <property type="term" value="P:iron ion transport"/>
    <property type="evidence" value="ECO:0007669"/>
    <property type="project" value="UniProtKB-ARBA"/>
</dbReference>
<dbReference type="GO" id="GO:0005886">
    <property type="term" value="C:plasma membrane"/>
    <property type="evidence" value="ECO:0007669"/>
    <property type="project" value="UniProtKB-SubCell"/>
</dbReference>
<feature type="transmembrane region" description="Helical" evidence="14">
    <location>
        <begin position="6"/>
        <end position="24"/>
    </location>
</feature>
<feature type="domain" description="FAD-binding FR-type" evidence="15">
    <location>
        <begin position="140"/>
        <end position="288"/>
    </location>
</feature>
<keyword evidence="5" id="KW-1003">Cell membrane</keyword>
<dbReference type="InterPro" id="IPR017927">
    <property type="entry name" value="FAD-bd_FR_type"/>
</dbReference>
<evidence type="ECO:0000256" key="7">
    <source>
        <dbReference type="ARBA" id="ARBA00022982"/>
    </source>
</evidence>
<dbReference type="GO" id="GO:0052851">
    <property type="term" value="F:ferric-chelate reductase (NADPH) activity"/>
    <property type="evidence" value="ECO:0007669"/>
    <property type="project" value="UniProtKB-EC"/>
</dbReference>
<dbReference type="InterPro" id="IPR051410">
    <property type="entry name" value="Ferric/Cupric_Reductase"/>
</dbReference>
<dbReference type="GO" id="GO:0015677">
    <property type="term" value="P:copper ion import"/>
    <property type="evidence" value="ECO:0007669"/>
    <property type="project" value="TreeGrafter"/>
</dbReference>
<organism evidence="16 17">
    <name type="scientific">Guyanagaster necrorhizus</name>
    <dbReference type="NCBI Taxonomy" id="856835"/>
    <lineage>
        <taxon>Eukaryota</taxon>
        <taxon>Fungi</taxon>
        <taxon>Dikarya</taxon>
        <taxon>Basidiomycota</taxon>
        <taxon>Agaricomycotina</taxon>
        <taxon>Agaricomycetes</taxon>
        <taxon>Agaricomycetidae</taxon>
        <taxon>Agaricales</taxon>
        <taxon>Marasmiineae</taxon>
        <taxon>Physalacriaceae</taxon>
        <taxon>Guyanagaster</taxon>
    </lineage>
</organism>
<dbReference type="SFLD" id="SFLDG01168">
    <property type="entry name" value="Ferric_reductase_subgroup_(FRE"/>
    <property type="match status" value="1"/>
</dbReference>
<dbReference type="CDD" id="cd06186">
    <property type="entry name" value="NOX_Duox_like_FAD_NADP"/>
    <property type="match status" value="1"/>
</dbReference>
<feature type="transmembrane region" description="Helical" evidence="14">
    <location>
        <begin position="100"/>
        <end position="122"/>
    </location>
</feature>
<dbReference type="InterPro" id="IPR013121">
    <property type="entry name" value="Fe_red_NAD-bd_6"/>
</dbReference>
<keyword evidence="6 14" id="KW-0812">Transmembrane</keyword>
<evidence type="ECO:0000256" key="9">
    <source>
        <dbReference type="ARBA" id="ARBA00023002"/>
    </source>
</evidence>
<evidence type="ECO:0000256" key="11">
    <source>
        <dbReference type="ARBA" id="ARBA00023136"/>
    </source>
</evidence>
<keyword evidence="9" id="KW-0560">Oxidoreductase</keyword>
<evidence type="ECO:0000259" key="15">
    <source>
        <dbReference type="PROSITE" id="PS51384"/>
    </source>
</evidence>